<dbReference type="Proteomes" id="UP000008673">
    <property type="component" value="Unassembled WGS sequence"/>
</dbReference>
<proteinExistence type="predicted"/>
<name>W1QHQ5_OGAPD</name>
<evidence type="ECO:0000313" key="2">
    <source>
        <dbReference type="Proteomes" id="UP000008673"/>
    </source>
</evidence>
<dbReference type="KEGG" id="opa:HPODL_04612"/>
<comment type="caution">
    <text evidence="1">The sequence shown here is derived from an EMBL/GenBank/DDBJ whole genome shotgun (WGS) entry which is preliminary data.</text>
</comment>
<dbReference type="AlphaFoldDB" id="W1QHQ5"/>
<dbReference type="SUPFAM" id="SSF50978">
    <property type="entry name" value="WD40 repeat-like"/>
    <property type="match status" value="1"/>
</dbReference>
<reference evidence="1 2" key="1">
    <citation type="journal article" date="2013" name="BMC Genomics">
        <title>Genome sequence and analysis of methylotrophic yeast Hansenula polymorpha DL1.</title>
        <authorList>
            <person name="Ravin N.V."/>
            <person name="Eldarov M.A."/>
            <person name="Kadnikov V.V."/>
            <person name="Beletsky A.V."/>
            <person name="Schneider J."/>
            <person name="Mardanova E.S."/>
            <person name="Smekalova E.M."/>
            <person name="Zvereva M.I."/>
            <person name="Dontsova O.A."/>
            <person name="Mardanov A.V."/>
            <person name="Skryabin K.G."/>
        </authorList>
    </citation>
    <scope>NUCLEOTIDE SEQUENCE [LARGE SCALE GENOMIC DNA]</scope>
    <source>
        <strain evidence="2">ATCC 26012 / BCRC 20466 / JCM 22074 / NRRL Y-7560 / DL-1</strain>
    </source>
</reference>
<dbReference type="EMBL" id="AEOI02000004">
    <property type="protein sequence ID" value="ESX01839.1"/>
    <property type="molecule type" value="Genomic_DNA"/>
</dbReference>
<dbReference type="GeneID" id="25774039"/>
<sequence>MNIPGYYYDPVKKRYFKQQGQPQAPPAVELGRQPWKKVAPEIREERKPELADGKRFRREMLYDLLVGRKCLSTGQFLQLLDFLHKEKLKTDDFDLETALSLYTKTQMQCLVNQQIVRPPVDLGQFMWAAECRGTLFVATRLYLVAVNVKSLELAENSFWVPKQSVPKPRETVLQVQSIGHYSMVALGWNVNVIEGDPIKIRVFNARGIEELEFDDTFKNLRHIQDARNVACMKWVDSETGIVGFERKLQGHGRLSWLHKKVRSGPVSIDITLYENQLMVAIGYMNGTLEIYREKEEFIDHAYGASVRKVQFLHVDSRLYLLVSGLANKLVLFAVDDDPRQLFPLVEYKEYEHSFSTQENFYVHHSQQFFVVYTDKNKKIKVYSIFSAWPLREFDHLPLSSGSDRFLFVGDSIVSLQNGSLDIFS</sequence>
<dbReference type="OrthoDB" id="3987097at2759"/>
<dbReference type="RefSeq" id="XP_013936425.1">
    <property type="nucleotide sequence ID" value="XM_014080950.1"/>
</dbReference>
<gene>
    <name evidence="1" type="ORF">HPODL_04612</name>
</gene>
<accession>W1QHQ5</accession>
<dbReference type="InterPro" id="IPR036322">
    <property type="entry name" value="WD40_repeat_dom_sf"/>
</dbReference>
<keyword evidence="2" id="KW-1185">Reference proteome</keyword>
<evidence type="ECO:0000313" key="1">
    <source>
        <dbReference type="EMBL" id="ESX01839.1"/>
    </source>
</evidence>
<dbReference type="HOGENOM" id="CLU_647405_0_0_1"/>
<protein>
    <submittedName>
        <fullName evidence="1">Uncharacterized protein</fullName>
    </submittedName>
</protein>
<organism evidence="1 2">
    <name type="scientific">Ogataea parapolymorpha (strain ATCC 26012 / BCRC 20466 / JCM 22074 / NRRL Y-7560 / DL-1)</name>
    <name type="common">Yeast</name>
    <name type="synonym">Hansenula polymorpha</name>
    <dbReference type="NCBI Taxonomy" id="871575"/>
    <lineage>
        <taxon>Eukaryota</taxon>
        <taxon>Fungi</taxon>
        <taxon>Dikarya</taxon>
        <taxon>Ascomycota</taxon>
        <taxon>Saccharomycotina</taxon>
        <taxon>Pichiomycetes</taxon>
        <taxon>Pichiales</taxon>
        <taxon>Pichiaceae</taxon>
        <taxon>Ogataea</taxon>
    </lineage>
</organism>